<sequence>MKKDQVQRDFVIADSVLKQKADELIALIDRDLAEFTDRGYNAAKKTEFEEARNAVENCH</sequence>
<dbReference type="EMBL" id="JACYFS010000001">
    <property type="protein sequence ID" value="MBD8081303.1"/>
    <property type="molecule type" value="Genomic_DNA"/>
</dbReference>
<proteinExistence type="predicted"/>
<reference evidence="1 2" key="1">
    <citation type="submission" date="2020-09" db="EMBL/GenBank/DDBJ databases">
        <title>Genome seq and assembly of Chryseobacterium sp.</title>
        <authorList>
            <person name="Chhetri G."/>
        </authorList>
    </citation>
    <scope>NUCLEOTIDE SEQUENCE [LARGE SCALE GENOMIC DNA]</scope>
    <source>
        <strain evidence="1 2">GCR10</strain>
    </source>
</reference>
<protein>
    <submittedName>
        <fullName evidence="1">Uncharacterized protein</fullName>
    </submittedName>
</protein>
<accession>A0ABR8Z7U1</accession>
<evidence type="ECO:0000313" key="2">
    <source>
        <dbReference type="Proteomes" id="UP000637299"/>
    </source>
</evidence>
<comment type="caution">
    <text evidence="1">The sequence shown here is derived from an EMBL/GenBank/DDBJ whole genome shotgun (WGS) entry which is preliminary data.</text>
</comment>
<dbReference type="RefSeq" id="WP_191735100.1">
    <property type="nucleotide sequence ID" value="NZ_JACYFS010000001.1"/>
</dbReference>
<evidence type="ECO:0000313" key="1">
    <source>
        <dbReference type="EMBL" id="MBD8081303.1"/>
    </source>
</evidence>
<organism evidence="1 2">
    <name type="scientific">Chryseobacterium caseinilyticum</name>
    <dbReference type="NCBI Taxonomy" id="2771428"/>
    <lineage>
        <taxon>Bacteria</taxon>
        <taxon>Pseudomonadati</taxon>
        <taxon>Bacteroidota</taxon>
        <taxon>Flavobacteriia</taxon>
        <taxon>Flavobacteriales</taxon>
        <taxon>Weeksellaceae</taxon>
        <taxon>Chryseobacterium group</taxon>
        <taxon>Chryseobacterium</taxon>
    </lineage>
</organism>
<gene>
    <name evidence="1" type="ORF">IC610_02575</name>
</gene>
<name>A0ABR8Z7U1_9FLAO</name>
<dbReference type="Proteomes" id="UP000637299">
    <property type="component" value="Unassembled WGS sequence"/>
</dbReference>
<keyword evidence="2" id="KW-1185">Reference proteome</keyword>